<evidence type="ECO:0000256" key="3">
    <source>
        <dbReference type="SAM" id="Coils"/>
    </source>
</evidence>
<dbReference type="KEGG" id="dwd:DSCW_13500"/>
<comment type="catalytic activity">
    <reaction evidence="2">
        <text>2 GTP = 3',3'-c-di-GMP + 2 diphosphate</text>
        <dbReference type="Rhea" id="RHEA:24898"/>
        <dbReference type="ChEBI" id="CHEBI:33019"/>
        <dbReference type="ChEBI" id="CHEBI:37565"/>
        <dbReference type="ChEBI" id="CHEBI:58805"/>
        <dbReference type="EC" id="2.7.7.65"/>
    </reaction>
</comment>
<organism evidence="6 7">
    <name type="scientific">Desulfosarcina widdelii</name>
    <dbReference type="NCBI Taxonomy" id="947919"/>
    <lineage>
        <taxon>Bacteria</taxon>
        <taxon>Pseudomonadati</taxon>
        <taxon>Thermodesulfobacteriota</taxon>
        <taxon>Desulfobacteria</taxon>
        <taxon>Desulfobacterales</taxon>
        <taxon>Desulfosarcinaceae</taxon>
        <taxon>Desulfosarcina</taxon>
    </lineage>
</organism>
<dbReference type="Proteomes" id="UP000427769">
    <property type="component" value="Chromosome"/>
</dbReference>
<dbReference type="FunFam" id="3.30.70.270:FF:000001">
    <property type="entry name" value="Diguanylate cyclase domain protein"/>
    <property type="match status" value="1"/>
</dbReference>
<dbReference type="RefSeq" id="WP_155303001.1">
    <property type="nucleotide sequence ID" value="NZ_AP021875.1"/>
</dbReference>
<dbReference type="PANTHER" id="PTHR45138:SF9">
    <property type="entry name" value="DIGUANYLATE CYCLASE DGCM-RELATED"/>
    <property type="match status" value="1"/>
</dbReference>
<feature type="domain" description="GGDEF" evidence="4">
    <location>
        <begin position="359"/>
        <end position="494"/>
    </location>
</feature>
<dbReference type="Gene3D" id="1.10.3210.10">
    <property type="entry name" value="Hypothetical protein af1432"/>
    <property type="match status" value="1"/>
</dbReference>
<name>A0A5K7Z1F2_9BACT</name>
<feature type="coiled-coil region" evidence="3">
    <location>
        <begin position="301"/>
        <end position="331"/>
    </location>
</feature>
<dbReference type="InterPro" id="IPR000160">
    <property type="entry name" value="GGDEF_dom"/>
</dbReference>
<dbReference type="InterPro" id="IPR043128">
    <property type="entry name" value="Rev_trsase/Diguanyl_cyclase"/>
</dbReference>
<dbReference type="NCBIfam" id="TIGR00254">
    <property type="entry name" value="GGDEF"/>
    <property type="match status" value="1"/>
</dbReference>
<reference evidence="6 7" key="1">
    <citation type="submission" date="2019-11" db="EMBL/GenBank/DDBJ databases">
        <title>Comparative genomics of hydrocarbon-degrading Desulfosarcina strains.</title>
        <authorList>
            <person name="Watanabe M."/>
            <person name="Kojima H."/>
            <person name="Fukui M."/>
        </authorList>
    </citation>
    <scope>NUCLEOTIDE SEQUENCE [LARGE SCALE GENOMIC DNA]</scope>
    <source>
        <strain evidence="6 7">PP31</strain>
    </source>
</reference>
<evidence type="ECO:0000313" key="7">
    <source>
        <dbReference type="Proteomes" id="UP000427769"/>
    </source>
</evidence>
<dbReference type="PROSITE" id="PS51833">
    <property type="entry name" value="HDOD"/>
    <property type="match status" value="1"/>
</dbReference>
<dbReference type="Pfam" id="PF08668">
    <property type="entry name" value="HDOD"/>
    <property type="match status" value="1"/>
</dbReference>
<sequence length="494" mass="55087">MTAVNKDFGNIKLPSPPAIAVRIIEAVKKEETSFDELSRIIMADPALTSKVLKAANSPMYAIPSKIDTIQRALTVLGFNALKNIALSFVIANELNADSDDSFDFDFFWKRSVTAAVSAELIASLVGKKSDDIFVTGLLQDIGVVIMYLSSPKDYLIVLEEKKHSELTAIELEKKIFGFDHQEIGMEVLNHWGLPGSIYEPIGRHHLNGVGGNGKGSAAEILNLSDKLSSLYHGDQSSKKLNQVKSAFRALYGIESAEINDLVDQVASHSIEIISFFDIDPGDMQPLSEILYEAKEELGKVNLSYEQLVRELELAKSELKKANNQLSEMAFRDGLTALYNHRYFQEQLEKEVNRAMRYQRALSLIIFDLDHFKKINDVHGHLVGDRVLKKVAEIALLTVRESDMVARYGGEEFAIILPETEMKGVVTLAERIRKQIASMRMELDGKNVDVTASFGVTLWEKGMPHTNKENMISAADNALYQSKKKGRDKTSFKGL</sequence>
<dbReference type="SMART" id="SM00267">
    <property type="entry name" value="GGDEF"/>
    <property type="match status" value="1"/>
</dbReference>
<dbReference type="Pfam" id="PF00990">
    <property type="entry name" value="GGDEF"/>
    <property type="match status" value="1"/>
</dbReference>
<dbReference type="GO" id="GO:0043709">
    <property type="term" value="P:cell adhesion involved in single-species biofilm formation"/>
    <property type="evidence" value="ECO:0007669"/>
    <property type="project" value="TreeGrafter"/>
</dbReference>
<keyword evidence="7" id="KW-1185">Reference proteome</keyword>
<dbReference type="GO" id="GO:0005886">
    <property type="term" value="C:plasma membrane"/>
    <property type="evidence" value="ECO:0007669"/>
    <property type="project" value="TreeGrafter"/>
</dbReference>
<dbReference type="InterPro" id="IPR013976">
    <property type="entry name" value="HDOD"/>
</dbReference>
<dbReference type="EC" id="2.7.7.65" evidence="1"/>
<dbReference type="GO" id="GO:0052621">
    <property type="term" value="F:diguanylate cyclase activity"/>
    <property type="evidence" value="ECO:0007669"/>
    <property type="project" value="UniProtKB-EC"/>
</dbReference>
<keyword evidence="3" id="KW-0175">Coiled coil</keyword>
<dbReference type="InterPro" id="IPR050469">
    <property type="entry name" value="Diguanylate_Cyclase"/>
</dbReference>
<evidence type="ECO:0000259" key="4">
    <source>
        <dbReference type="PROSITE" id="PS50887"/>
    </source>
</evidence>
<dbReference type="SUPFAM" id="SSF55073">
    <property type="entry name" value="Nucleotide cyclase"/>
    <property type="match status" value="1"/>
</dbReference>
<dbReference type="OrthoDB" id="9813903at2"/>
<accession>A0A5K7Z1F2</accession>
<feature type="domain" description="HDOD" evidence="5">
    <location>
        <begin position="13"/>
        <end position="207"/>
    </location>
</feature>
<dbReference type="GO" id="GO:1902201">
    <property type="term" value="P:negative regulation of bacterial-type flagellum-dependent cell motility"/>
    <property type="evidence" value="ECO:0007669"/>
    <property type="project" value="TreeGrafter"/>
</dbReference>
<dbReference type="PANTHER" id="PTHR45138">
    <property type="entry name" value="REGULATORY COMPONENTS OF SENSORY TRANSDUCTION SYSTEM"/>
    <property type="match status" value="1"/>
</dbReference>
<proteinExistence type="predicted"/>
<dbReference type="AlphaFoldDB" id="A0A5K7Z1F2"/>
<dbReference type="EMBL" id="AP021875">
    <property type="protein sequence ID" value="BBO73933.1"/>
    <property type="molecule type" value="Genomic_DNA"/>
</dbReference>
<gene>
    <name evidence="6" type="ORF">DSCW_13500</name>
</gene>
<dbReference type="InterPro" id="IPR029787">
    <property type="entry name" value="Nucleotide_cyclase"/>
</dbReference>
<evidence type="ECO:0000313" key="6">
    <source>
        <dbReference type="EMBL" id="BBO73933.1"/>
    </source>
</evidence>
<dbReference type="SUPFAM" id="SSF109604">
    <property type="entry name" value="HD-domain/PDEase-like"/>
    <property type="match status" value="1"/>
</dbReference>
<dbReference type="CDD" id="cd01949">
    <property type="entry name" value="GGDEF"/>
    <property type="match status" value="1"/>
</dbReference>
<evidence type="ECO:0000256" key="1">
    <source>
        <dbReference type="ARBA" id="ARBA00012528"/>
    </source>
</evidence>
<evidence type="ECO:0000256" key="2">
    <source>
        <dbReference type="ARBA" id="ARBA00034247"/>
    </source>
</evidence>
<evidence type="ECO:0000259" key="5">
    <source>
        <dbReference type="PROSITE" id="PS51833"/>
    </source>
</evidence>
<protein>
    <recommendedName>
        <fullName evidence="1">diguanylate cyclase</fullName>
        <ecNumber evidence="1">2.7.7.65</ecNumber>
    </recommendedName>
</protein>
<dbReference type="Gene3D" id="3.30.70.270">
    <property type="match status" value="1"/>
</dbReference>
<dbReference type="PROSITE" id="PS50887">
    <property type="entry name" value="GGDEF"/>
    <property type="match status" value="1"/>
</dbReference>